<dbReference type="Pfam" id="PF14277">
    <property type="entry name" value="DUF4364"/>
    <property type="match status" value="1"/>
</dbReference>
<protein>
    <recommendedName>
        <fullName evidence="2">DUF4364 domain-containing protein</fullName>
    </recommendedName>
</protein>
<gene>
    <name evidence="1" type="ORF">SAMEA3545359_00275</name>
</gene>
<proteinExistence type="predicted"/>
<evidence type="ECO:0008006" key="2">
    <source>
        <dbReference type="Google" id="ProtNLM"/>
    </source>
</evidence>
<dbReference type="InterPro" id="IPR025374">
    <property type="entry name" value="DUF4364"/>
</dbReference>
<sequence length="184" mass="20158">MENSAFIHGTEPGGLTTTTEIKVLLCHLCGQHPTGVPQKLLVDSLTVEGIANYFELTSAIGALIDGGQLRVQGDLLLLGQGARDSAELLAAQVPLSVREKAEELLGRQMELLRRQSETDVRILKVSDGYVVRCSVLDIGTDLFAVSIFAPTKAQAQRIRDNFLQDPQRLYQYNLFLLTGDDFAD</sequence>
<accession>A0A1C6G949</accession>
<dbReference type="EMBL" id="FMHG01000001">
    <property type="protein sequence ID" value="SCJ41796.1"/>
    <property type="molecule type" value="Genomic_DNA"/>
</dbReference>
<name>A0A1C6G949_9FIRM</name>
<dbReference type="AlphaFoldDB" id="A0A1C6G949"/>
<organism evidence="1">
    <name type="scientific">uncultured Anaerotruncus sp</name>
    <dbReference type="NCBI Taxonomy" id="905011"/>
    <lineage>
        <taxon>Bacteria</taxon>
        <taxon>Bacillati</taxon>
        <taxon>Bacillota</taxon>
        <taxon>Clostridia</taxon>
        <taxon>Eubacteriales</taxon>
        <taxon>Oscillospiraceae</taxon>
        <taxon>Anaerotruncus</taxon>
        <taxon>environmental samples</taxon>
    </lineage>
</organism>
<reference evidence="1" key="1">
    <citation type="submission" date="2015-09" db="EMBL/GenBank/DDBJ databases">
        <authorList>
            <consortium name="Pathogen Informatics"/>
        </authorList>
    </citation>
    <scope>NUCLEOTIDE SEQUENCE</scope>
    <source>
        <strain evidence="1">2789STDY5834896</strain>
    </source>
</reference>
<evidence type="ECO:0000313" key="1">
    <source>
        <dbReference type="EMBL" id="SCJ41796.1"/>
    </source>
</evidence>